<dbReference type="EMBL" id="OD000299">
    <property type="protein sequence ID" value="CAD7396889.1"/>
    <property type="molecule type" value="Genomic_DNA"/>
</dbReference>
<dbReference type="InterPro" id="IPR036236">
    <property type="entry name" value="Znf_C2H2_sf"/>
</dbReference>
<dbReference type="InterPro" id="IPR006612">
    <property type="entry name" value="THAP_Znf"/>
</dbReference>
<dbReference type="InterPro" id="IPR013087">
    <property type="entry name" value="Znf_C2H2_type"/>
</dbReference>
<dbReference type="Pfam" id="PF00096">
    <property type="entry name" value="zf-C2H2"/>
    <property type="match status" value="5"/>
</dbReference>
<dbReference type="AlphaFoldDB" id="A0A7R9CHR9"/>
<dbReference type="GO" id="GO:0045893">
    <property type="term" value="P:positive regulation of DNA-templated transcription"/>
    <property type="evidence" value="ECO:0007669"/>
    <property type="project" value="UniProtKB-ARBA"/>
</dbReference>
<evidence type="ECO:0000256" key="10">
    <source>
        <dbReference type="ARBA" id="ARBA00037948"/>
    </source>
</evidence>
<evidence type="ECO:0000256" key="1">
    <source>
        <dbReference type="ARBA" id="ARBA00004123"/>
    </source>
</evidence>
<dbReference type="Pfam" id="PF07776">
    <property type="entry name" value="zf-AD"/>
    <property type="match status" value="1"/>
</dbReference>
<dbReference type="PROSITE" id="PS50157">
    <property type="entry name" value="ZINC_FINGER_C2H2_2"/>
    <property type="match status" value="8"/>
</dbReference>
<dbReference type="GO" id="GO:0005634">
    <property type="term" value="C:nucleus"/>
    <property type="evidence" value="ECO:0007669"/>
    <property type="project" value="UniProtKB-SubCell"/>
</dbReference>
<evidence type="ECO:0000256" key="12">
    <source>
        <dbReference type="PROSITE-ProRule" id="PRU00309"/>
    </source>
</evidence>
<feature type="domain" description="C2H2-type" evidence="14">
    <location>
        <begin position="538"/>
        <end position="565"/>
    </location>
</feature>
<dbReference type="Gene3D" id="3.30.160.60">
    <property type="entry name" value="Classic Zinc Finger"/>
    <property type="match status" value="7"/>
</dbReference>
<dbReference type="FunFam" id="3.30.160.60:FF:001732">
    <property type="entry name" value="Zgc:162936"/>
    <property type="match status" value="1"/>
</dbReference>
<evidence type="ECO:0000256" key="3">
    <source>
        <dbReference type="ARBA" id="ARBA00022737"/>
    </source>
</evidence>
<evidence type="ECO:0000259" key="15">
    <source>
        <dbReference type="PROSITE" id="PS50950"/>
    </source>
</evidence>
<dbReference type="GO" id="GO:0000981">
    <property type="term" value="F:DNA-binding transcription factor activity, RNA polymerase II-specific"/>
    <property type="evidence" value="ECO:0007669"/>
    <property type="project" value="TreeGrafter"/>
</dbReference>
<evidence type="ECO:0000256" key="7">
    <source>
        <dbReference type="ARBA" id="ARBA00023125"/>
    </source>
</evidence>
<dbReference type="Gene3D" id="3.40.1800.20">
    <property type="match status" value="1"/>
</dbReference>
<keyword evidence="8" id="KW-0804">Transcription</keyword>
<dbReference type="SUPFAM" id="SSF57667">
    <property type="entry name" value="beta-beta-alpha zinc fingers"/>
    <property type="match status" value="5"/>
</dbReference>
<sequence length="604" mass="69463">MSIKCVAYNCKSTTLNTNSDISFHEFPLQDTKLLRRWLEAIHHPKWQPSEYNVLCSTHFTHDCFRTDMDVPTLKKNAFPTIFNFTEDTLSDMHMDEELMDCSDIEEISESEDEDFGKNEAFLIEHGVKQICRVCGSPTEEVLYPIFGQQGEVWNIAEKISRCLPIKVMPSDKISLLICAECINLLNTSYELIATSLRAEAEFLKEYPEDWWNRTLSKGGAHDSLNDLSENGETKGSSEAANMGKSLHINGPVTCDLCGSTFTDMELFEFHIMADHRLEYPWPCRLCHEGYQDPSDLLAHKLAVHADDLSTCDQCCPSDDLEFHCDICGSVYPTEQEAQDHCLTHSVLACKVCGLQCDSLEELTTHSKNHLKERFLCGLCGKAFSNRAALTNHQRYHCCKTKKPYLCSACDRGFWRLENLQEHVKVKHRKLHKPPAQWDHECGQCGEKFERLRDLMVHLENIHQVINATTDPAVKRKLNPVKWICRFCGKCISTKLSLQDHERIHTGTKPYVCEWCGREFRSRPNLLQHHLTHTGDRKHACGVCGKRFSRKSFITQHMRVHTGEKPFECDVCGHRFTQAGDMRRHRKRHSDGTRKERVAVIFQLK</sequence>
<protein>
    <submittedName>
        <fullName evidence="17">Uncharacterized protein</fullName>
    </submittedName>
</protein>
<keyword evidence="5 13" id="KW-0862">Zinc</keyword>
<dbReference type="GO" id="GO:0005694">
    <property type="term" value="C:chromosome"/>
    <property type="evidence" value="ECO:0007669"/>
    <property type="project" value="UniProtKB-ARBA"/>
</dbReference>
<feature type="domain" description="C2H2-type" evidence="14">
    <location>
        <begin position="439"/>
        <end position="462"/>
    </location>
</feature>
<feature type="domain" description="C2H2-type" evidence="14">
    <location>
        <begin position="374"/>
        <end position="401"/>
    </location>
</feature>
<feature type="domain" description="THAP-type" evidence="15">
    <location>
        <begin position="1"/>
        <end position="82"/>
    </location>
</feature>
<gene>
    <name evidence="17" type="ORF">TPSB3V08_LOCUS884</name>
</gene>
<evidence type="ECO:0000256" key="4">
    <source>
        <dbReference type="ARBA" id="ARBA00022771"/>
    </source>
</evidence>
<dbReference type="PROSITE" id="PS00028">
    <property type="entry name" value="ZINC_FINGER_C2H2_1"/>
    <property type="match status" value="10"/>
</dbReference>
<accession>A0A7R9CHR9</accession>
<keyword evidence="7 12" id="KW-0238">DNA-binding</keyword>
<dbReference type="FunFam" id="3.30.160.60:FF:001573">
    <property type="entry name" value="Zinc finger protein 407"/>
    <property type="match status" value="1"/>
</dbReference>
<feature type="binding site" evidence="13">
    <location>
        <position position="134"/>
    </location>
    <ligand>
        <name>Zn(2+)</name>
        <dbReference type="ChEBI" id="CHEBI:29105"/>
    </ligand>
</feature>
<organism evidence="17">
    <name type="scientific">Timema poppense</name>
    <name type="common">Walking stick</name>
    <dbReference type="NCBI Taxonomy" id="170557"/>
    <lineage>
        <taxon>Eukaryota</taxon>
        <taxon>Metazoa</taxon>
        <taxon>Ecdysozoa</taxon>
        <taxon>Arthropoda</taxon>
        <taxon>Hexapoda</taxon>
        <taxon>Insecta</taxon>
        <taxon>Pterygota</taxon>
        <taxon>Neoptera</taxon>
        <taxon>Polyneoptera</taxon>
        <taxon>Phasmatodea</taxon>
        <taxon>Timematodea</taxon>
        <taxon>Timematoidea</taxon>
        <taxon>Timematidae</taxon>
        <taxon>Timema</taxon>
    </lineage>
</organism>
<comment type="similarity">
    <text evidence="10">Belongs to the snail C2H2-type zinc-finger protein family.</text>
</comment>
<dbReference type="SMART" id="SM00868">
    <property type="entry name" value="zf-AD"/>
    <property type="match status" value="1"/>
</dbReference>
<keyword evidence="2 13" id="KW-0479">Metal-binding</keyword>
<feature type="domain" description="C2H2-type" evidence="14">
    <location>
        <begin position="510"/>
        <end position="537"/>
    </location>
</feature>
<keyword evidence="9" id="KW-0539">Nucleus</keyword>
<dbReference type="SMART" id="SM00980">
    <property type="entry name" value="THAP"/>
    <property type="match status" value="1"/>
</dbReference>
<dbReference type="SMART" id="SM00692">
    <property type="entry name" value="DM3"/>
    <property type="match status" value="1"/>
</dbReference>
<feature type="domain" description="C2H2-type" evidence="14">
    <location>
        <begin position="566"/>
        <end position="593"/>
    </location>
</feature>
<evidence type="ECO:0000256" key="9">
    <source>
        <dbReference type="ARBA" id="ARBA00023242"/>
    </source>
</evidence>
<evidence type="ECO:0000259" key="14">
    <source>
        <dbReference type="PROSITE" id="PS50157"/>
    </source>
</evidence>
<dbReference type="GO" id="GO:0008270">
    <property type="term" value="F:zinc ion binding"/>
    <property type="evidence" value="ECO:0007669"/>
    <property type="project" value="UniProtKB-UniRule"/>
</dbReference>
<dbReference type="SMART" id="SM00355">
    <property type="entry name" value="ZnF_C2H2"/>
    <property type="match status" value="11"/>
</dbReference>
<dbReference type="PANTHER" id="PTHR24388:SF54">
    <property type="entry name" value="PROTEIN ESCARGOT"/>
    <property type="match status" value="1"/>
</dbReference>
<dbReference type="PROSITE" id="PS51915">
    <property type="entry name" value="ZAD"/>
    <property type="match status" value="1"/>
</dbReference>
<feature type="domain" description="C2H2-type" evidence="14">
    <location>
        <begin position="404"/>
        <end position="432"/>
    </location>
</feature>
<evidence type="ECO:0000256" key="11">
    <source>
        <dbReference type="PROSITE-ProRule" id="PRU00042"/>
    </source>
</evidence>
<feature type="binding site" evidence="13">
    <location>
        <position position="178"/>
    </location>
    <ligand>
        <name>Zn(2+)</name>
        <dbReference type="ChEBI" id="CHEBI:29105"/>
    </ligand>
</feature>
<evidence type="ECO:0000313" key="17">
    <source>
        <dbReference type="EMBL" id="CAD7396889.1"/>
    </source>
</evidence>
<evidence type="ECO:0000256" key="2">
    <source>
        <dbReference type="ARBA" id="ARBA00022723"/>
    </source>
</evidence>
<dbReference type="InterPro" id="IPR012934">
    <property type="entry name" value="Znf_AD"/>
</dbReference>
<keyword evidence="3" id="KW-0677">Repeat</keyword>
<dbReference type="FunFam" id="3.30.160.60:FF:001289">
    <property type="entry name" value="Zinc finger protein 574"/>
    <property type="match status" value="1"/>
</dbReference>
<feature type="binding site" evidence="13">
    <location>
        <position position="131"/>
    </location>
    <ligand>
        <name>Zn(2+)</name>
        <dbReference type="ChEBI" id="CHEBI:29105"/>
    </ligand>
</feature>
<evidence type="ECO:0000256" key="6">
    <source>
        <dbReference type="ARBA" id="ARBA00023015"/>
    </source>
</evidence>
<name>A0A7R9CHR9_TIMPO</name>
<dbReference type="Pfam" id="PF13912">
    <property type="entry name" value="zf-C2H2_6"/>
    <property type="match status" value="1"/>
</dbReference>
<keyword evidence="6" id="KW-0805">Transcription regulation</keyword>
<feature type="domain" description="C2H2-type" evidence="14">
    <location>
        <begin position="482"/>
        <end position="509"/>
    </location>
</feature>
<evidence type="ECO:0000256" key="13">
    <source>
        <dbReference type="PROSITE-ProRule" id="PRU01263"/>
    </source>
</evidence>
<feature type="binding site" evidence="13">
    <location>
        <position position="181"/>
    </location>
    <ligand>
        <name>Zn(2+)</name>
        <dbReference type="ChEBI" id="CHEBI:29105"/>
    </ligand>
</feature>
<dbReference type="PANTHER" id="PTHR24388">
    <property type="entry name" value="ZINC FINGER PROTEIN"/>
    <property type="match status" value="1"/>
</dbReference>
<evidence type="ECO:0000256" key="5">
    <source>
        <dbReference type="ARBA" id="ARBA00022833"/>
    </source>
</evidence>
<dbReference type="Pfam" id="PF05485">
    <property type="entry name" value="THAP"/>
    <property type="match status" value="1"/>
</dbReference>
<dbReference type="InterPro" id="IPR050527">
    <property type="entry name" value="Snail/Krueppel_Znf"/>
</dbReference>
<dbReference type="GO" id="GO:0000978">
    <property type="term" value="F:RNA polymerase II cis-regulatory region sequence-specific DNA binding"/>
    <property type="evidence" value="ECO:0007669"/>
    <property type="project" value="TreeGrafter"/>
</dbReference>
<dbReference type="SUPFAM" id="SSF57716">
    <property type="entry name" value="Glucocorticoid receptor-like (DNA-binding domain)"/>
    <property type="match status" value="2"/>
</dbReference>
<keyword evidence="4 11" id="KW-0863">Zinc-finger</keyword>
<comment type="subcellular location">
    <subcellularLocation>
        <location evidence="1">Nucleus</location>
    </subcellularLocation>
</comment>
<feature type="domain" description="C2H2-type" evidence="14">
    <location>
        <begin position="252"/>
        <end position="280"/>
    </location>
</feature>
<proteinExistence type="inferred from homology"/>
<reference evidence="17" key="1">
    <citation type="submission" date="2020-11" db="EMBL/GenBank/DDBJ databases">
        <authorList>
            <person name="Tran Van P."/>
        </authorList>
    </citation>
    <scope>NUCLEOTIDE SEQUENCE</scope>
</reference>
<evidence type="ECO:0000256" key="8">
    <source>
        <dbReference type="ARBA" id="ARBA00023163"/>
    </source>
</evidence>
<dbReference type="PROSITE" id="PS50950">
    <property type="entry name" value="ZF_THAP"/>
    <property type="match status" value="1"/>
</dbReference>
<feature type="domain" description="ZAD" evidence="16">
    <location>
        <begin position="129"/>
        <end position="205"/>
    </location>
</feature>
<evidence type="ECO:0000259" key="16">
    <source>
        <dbReference type="PROSITE" id="PS51915"/>
    </source>
</evidence>